<evidence type="ECO:0000256" key="1">
    <source>
        <dbReference type="SAM" id="Phobius"/>
    </source>
</evidence>
<dbReference type="EMBL" id="VULR01000012">
    <property type="protein sequence ID" value="MSS43843.1"/>
    <property type="molecule type" value="Genomic_DNA"/>
</dbReference>
<proteinExistence type="predicted"/>
<dbReference type="RefSeq" id="WP_154484521.1">
    <property type="nucleotide sequence ID" value="NZ_JAHLOA010000004.1"/>
</dbReference>
<evidence type="ECO:0000313" key="5">
    <source>
        <dbReference type="Proteomes" id="UP001108123"/>
    </source>
</evidence>
<evidence type="ECO:0000313" key="3">
    <source>
        <dbReference type="EMBL" id="MSS43843.1"/>
    </source>
</evidence>
<organism evidence="3 4">
    <name type="scientific">Anaerosalibacter bizertensis</name>
    <dbReference type="NCBI Taxonomy" id="932217"/>
    <lineage>
        <taxon>Bacteria</taxon>
        <taxon>Bacillati</taxon>
        <taxon>Bacillota</taxon>
        <taxon>Tissierellia</taxon>
        <taxon>Tissierellales</taxon>
        <taxon>Sporanaerobacteraceae</taxon>
        <taxon>Anaerosalibacter</taxon>
    </lineage>
</organism>
<dbReference type="OrthoDB" id="283553at2"/>
<name>A0A844FIC2_9FIRM</name>
<keyword evidence="1" id="KW-0472">Membrane</keyword>
<dbReference type="Proteomes" id="UP001108123">
    <property type="component" value="Unassembled WGS sequence"/>
</dbReference>
<feature type="transmembrane region" description="Helical" evidence="1">
    <location>
        <begin position="7"/>
        <end position="28"/>
    </location>
</feature>
<dbReference type="Pfam" id="PF02325">
    <property type="entry name" value="CCB3_YggT"/>
    <property type="match status" value="1"/>
</dbReference>
<keyword evidence="1" id="KW-1133">Transmembrane helix</keyword>
<protein>
    <submittedName>
        <fullName evidence="3">YggT family protein</fullName>
    </submittedName>
</protein>
<dbReference type="GO" id="GO:0016020">
    <property type="term" value="C:membrane"/>
    <property type="evidence" value="ECO:0007669"/>
    <property type="project" value="InterPro"/>
</dbReference>
<comment type="caution">
    <text evidence="3">The sequence shown here is derived from an EMBL/GenBank/DDBJ whole genome shotgun (WGS) entry which is preliminary data.</text>
</comment>
<feature type="transmembrane region" description="Helical" evidence="1">
    <location>
        <begin position="67"/>
        <end position="87"/>
    </location>
</feature>
<dbReference type="EMBL" id="JAKNID010000002">
    <property type="protein sequence ID" value="MCG4564011.1"/>
    <property type="molecule type" value="Genomic_DNA"/>
</dbReference>
<evidence type="ECO:0000313" key="2">
    <source>
        <dbReference type="EMBL" id="MCG4564011.1"/>
    </source>
</evidence>
<keyword evidence="5" id="KW-1185">Reference proteome</keyword>
<dbReference type="AlphaFoldDB" id="A0A844FIC2"/>
<gene>
    <name evidence="3" type="ORF">FYJ27_08915</name>
    <name evidence="2" type="ORF">L0P62_00970</name>
</gene>
<accession>A0A844FIC2</accession>
<sequence length="88" mass="10275">MMVFYRALSILFNIIETFIFIRILLSFLPINMNNIFGRFIYDMTEPILAPCRELLYKIGLDTGPFDFSPLIAVLFLRIISNIIARIIL</sequence>
<reference evidence="2" key="2">
    <citation type="submission" date="2022-01" db="EMBL/GenBank/DDBJ databases">
        <title>Collection of gut derived symbiotic bacterial strains cultured from healthy donors.</title>
        <authorList>
            <person name="Lin H."/>
            <person name="Kohout C."/>
            <person name="Waligurski E."/>
            <person name="Pamer E.G."/>
        </authorList>
    </citation>
    <scope>NUCLEOTIDE SEQUENCE</scope>
    <source>
        <strain evidence="2">MSK.14.39</strain>
    </source>
</reference>
<evidence type="ECO:0000313" key="4">
    <source>
        <dbReference type="Proteomes" id="UP000462760"/>
    </source>
</evidence>
<dbReference type="Proteomes" id="UP000462760">
    <property type="component" value="Unassembled WGS sequence"/>
</dbReference>
<dbReference type="InterPro" id="IPR003425">
    <property type="entry name" value="CCB3/YggT"/>
</dbReference>
<reference evidence="3 4" key="1">
    <citation type="submission" date="2019-08" db="EMBL/GenBank/DDBJ databases">
        <title>In-depth cultivation of the pig gut microbiome towards novel bacterial diversity and tailored functional studies.</title>
        <authorList>
            <person name="Wylensek D."/>
            <person name="Hitch T.C.A."/>
            <person name="Clavel T."/>
        </authorList>
    </citation>
    <scope>NUCLEOTIDE SEQUENCE [LARGE SCALE GENOMIC DNA]</scope>
    <source>
        <strain evidence="3 4">Med78-601-WT-4W-RMD-3</strain>
    </source>
</reference>
<keyword evidence="1" id="KW-0812">Transmembrane</keyword>